<feature type="domain" description="UPAR/Ly6" evidence="2">
    <location>
        <begin position="41"/>
        <end position="151"/>
    </location>
</feature>
<dbReference type="RefSeq" id="NP_496340.1">
    <property type="nucleotide sequence ID" value="NM_063939.3"/>
</dbReference>
<dbReference type="OrthoDB" id="5844872at2759"/>
<dbReference type="HOGENOM" id="CLU_112161_0_0_1"/>
<dbReference type="PIR" id="T22183">
    <property type="entry name" value="T22183"/>
</dbReference>
<dbReference type="KEGG" id="cel:CELE_F44F4.1"/>
<dbReference type="OMA" id="NFSFCCC"/>
<name>Q20401_CAEEL</name>
<feature type="transmembrane region" description="Helical" evidence="1">
    <location>
        <begin position="162"/>
        <end position="181"/>
    </location>
</feature>
<sequence length="183" mass="20554">MLFAPPFSHFLFFLFFCAYCYFQMLLLLPLLLFPSATLALYDCFSGFVGRMQASVEENHFHINDTAMCSAMYCIKVILHSALDDDGIFQQGISSRCAYTGGDRQVCQKSEGKCQDISFYDGMKGNFSFCCCKENKCNVATQTELNSIYSMNSRSARKTNGSYGYPLIILNVISVFALALIFGF</sequence>
<keyword evidence="1" id="KW-1133">Transmembrane helix</keyword>
<proteinExistence type="predicted"/>
<dbReference type="Bgee" id="WBGene00009700">
    <property type="expression patterns" value="Expressed in larva and 4 other cell types or tissues"/>
</dbReference>
<evidence type="ECO:0000313" key="4">
    <source>
        <dbReference type="Proteomes" id="UP000001940"/>
    </source>
</evidence>
<dbReference type="PeptideAtlas" id="Q20401"/>
<dbReference type="FunCoup" id="Q20401">
    <property type="interactions" value="1474"/>
</dbReference>
<dbReference type="AGR" id="WB:WBGene00009700"/>
<dbReference type="PaxDb" id="6239-F44F4.1"/>
<protein>
    <submittedName>
        <fullName evidence="3">UPAR/Ly6 domain-containing protein</fullName>
    </submittedName>
</protein>
<gene>
    <name evidence="3 5" type="primary">lurp-1</name>
    <name evidence="3" type="ORF">CELE_F44F4.1</name>
    <name evidence="5" type="ORF">F44F4.1</name>
</gene>
<evidence type="ECO:0000313" key="3">
    <source>
        <dbReference type="EMBL" id="CAA85452.1"/>
    </source>
</evidence>
<organism evidence="3 4">
    <name type="scientific">Caenorhabditis elegans</name>
    <dbReference type="NCBI Taxonomy" id="6239"/>
    <lineage>
        <taxon>Eukaryota</taxon>
        <taxon>Metazoa</taxon>
        <taxon>Ecdysozoa</taxon>
        <taxon>Nematoda</taxon>
        <taxon>Chromadorea</taxon>
        <taxon>Rhabditida</taxon>
        <taxon>Rhabditina</taxon>
        <taxon>Rhabditomorpha</taxon>
        <taxon>Rhabditoidea</taxon>
        <taxon>Rhabditidae</taxon>
        <taxon>Peloderinae</taxon>
        <taxon>Caenorhabditis</taxon>
    </lineage>
</organism>
<dbReference type="WormBase" id="F44F4.1">
    <property type="protein sequence ID" value="CE00996"/>
    <property type="gene ID" value="WBGene00009700"/>
    <property type="gene designation" value="lurp-1"/>
</dbReference>
<evidence type="ECO:0000313" key="5">
    <source>
        <dbReference type="WormBase" id="F44F4.1"/>
    </source>
</evidence>
<dbReference type="CTD" id="185748"/>
<dbReference type="AlphaFoldDB" id="Q20401"/>
<evidence type="ECO:0000256" key="1">
    <source>
        <dbReference type="SAM" id="Phobius"/>
    </source>
</evidence>
<accession>Q20401</accession>
<feature type="transmembrane region" description="Helical" evidence="1">
    <location>
        <begin position="12"/>
        <end position="41"/>
    </location>
</feature>
<dbReference type="Proteomes" id="UP000001940">
    <property type="component" value="Chromosome II"/>
</dbReference>
<keyword evidence="1" id="KW-0812">Transmembrane</keyword>
<dbReference type="EMBL" id="BX284602">
    <property type="protein sequence ID" value="CAA85452.1"/>
    <property type="molecule type" value="Genomic_DNA"/>
</dbReference>
<keyword evidence="1" id="KW-0472">Membrane</keyword>
<evidence type="ECO:0000259" key="2">
    <source>
        <dbReference type="SMART" id="SM00134"/>
    </source>
</evidence>
<dbReference type="eggNOG" id="ENOG502THHE">
    <property type="taxonomic scope" value="Eukaryota"/>
</dbReference>
<dbReference type="SMART" id="SM00134">
    <property type="entry name" value="LU"/>
    <property type="match status" value="1"/>
</dbReference>
<dbReference type="GeneID" id="185748"/>
<dbReference type="InParanoid" id="Q20401"/>
<reference evidence="3 4" key="1">
    <citation type="journal article" date="1998" name="Science">
        <title>Genome sequence of the nematode C. elegans: a platform for investigating biology.</title>
        <authorList>
            <consortium name="The C. elegans sequencing consortium"/>
            <person name="Sulson J.E."/>
            <person name="Waterston R."/>
        </authorList>
    </citation>
    <scope>NUCLEOTIDE SEQUENCE [LARGE SCALE GENOMIC DNA]</scope>
    <source>
        <strain evidence="3 4">Bristol N2</strain>
    </source>
</reference>
<dbReference type="UCSC" id="F44F4.1">
    <property type="organism name" value="c. elegans"/>
</dbReference>
<dbReference type="InterPro" id="IPR016054">
    <property type="entry name" value="LY6_UPA_recep-like"/>
</dbReference>
<keyword evidence="4" id="KW-1185">Reference proteome</keyword>